<keyword evidence="3" id="KW-1185">Reference proteome</keyword>
<organism evidence="2 3">
    <name type="scientific">Halalkalibacter krulwichiae</name>
    <dbReference type="NCBI Taxonomy" id="199441"/>
    <lineage>
        <taxon>Bacteria</taxon>
        <taxon>Bacillati</taxon>
        <taxon>Bacillota</taxon>
        <taxon>Bacilli</taxon>
        <taxon>Bacillales</taxon>
        <taxon>Bacillaceae</taxon>
        <taxon>Halalkalibacter</taxon>
    </lineage>
</organism>
<dbReference type="EMBL" id="CP020814">
    <property type="protein sequence ID" value="ARK32389.1"/>
    <property type="molecule type" value="Genomic_DNA"/>
</dbReference>
<dbReference type="RefSeq" id="WP_066157312.1">
    <property type="nucleotide sequence ID" value="NZ_CP020814.1"/>
</dbReference>
<keyword evidence="1" id="KW-0812">Transmembrane</keyword>
<accession>A0A1X9MG10</accession>
<dbReference type="Pfam" id="PF01944">
    <property type="entry name" value="SpoIIM"/>
    <property type="match status" value="1"/>
</dbReference>
<evidence type="ECO:0000313" key="2">
    <source>
        <dbReference type="EMBL" id="ARK32389.1"/>
    </source>
</evidence>
<feature type="transmembrane region" description="Helical" evidence="1">
    <location>
        <begin position="49"/>
        <end position="72"/>
    </location>
</feature>
<evidence type="ECO:0000256" key="1">
    <source>
        <dbReference type="SAM" id="Phobius"/>
    </source>
</evidence>
<dbReference type="AlphaFoldDB" id="A0A1X9MG10"/>
<evidence type="ECO:0008006" key="4">
    <source>
        <dbReference type="Google" id="ProtNLM"/>
    </source>
</evidence>
<name>A0A1X9MG10_9BACI</name>
<feature type="transmembrane region" description="Helical" evidence="1">
    <location>
        <begin position="146"/>
        <end position="167"/>
    </location>
</feature>
<sequence length="168" mass="18629">MKYFRSMKVLLIISICLFVVTFSIGFLTGDYLQLIGSQDQLEKPDPGMGLTFDLFVNNLFVCLILMSGIFLFSIPTFFLLMLNGFFLGTGVKSLLLIGLDIQEVLLKLLPHAIFEVVGFLISASIGLLGLTFYFNSKKELTFIKKGLISVFFLILAAAFIEGFITAAL</sequence>
<dbReference type="KEGG" id="bkw:BkAM31D_22405"/>
<proteinExistence type="predicted"/>
<dbReference type="PANTHER" id="PTHR35337:SF1">
    <property type="entry name" value="SLR1478 PROTEIN"/>
    <property type="match status" value="1"/>
</dbReference>
<evidence type="ECO:0000313" key="3">
    <source>
        <dbReference type="Proteomes" id="UP000193006"/>
    </source>
</evidence>
<dbReference type="STRING" id="199441.BkAM31D_22405"/>
<feature type="transmembrane region" description="Helical" evidence="1">
    <location>
        <begin position="79"/>
        <end position="99"/>
    </location>
</feature>
<keyword evidence="1" id="KW-0472">Membrane</keyword>
<keyword evidence="1" id="KW-1133">Transmembrane helix</keyword>
<feature type="transmembrane region" description="Helical" evidence="1">
    <location>
        <begin position="111"/>
        <end position="134"/>
    </location>
</feature>
<protein>
    <recommendedName>
        <fullName evidence="4">Stage II sporulation protein M</fullName>
    </recommendedName>
</protein>
<dbReference type="Proteomes" id="UP000193006">
    <property type="component" value="Chromosome"/>
</dbReference>
<reference evidence="2 3" key="1">
    <citation type="submission" date="2017-04" db="EMBL/GenBank/DDBJ databases">
        <title>Bacillus krulwichiae AM31D Genome sequencing and assembly.</title>
        <authorList>
            <person name="Krulwich T.A."/>
            <person name="Anastor L."/>
            <person name="Ehrlich R."/>
            <person name="Ehrlich G.D."/>
            <person name="Janto B."/>
        </authorList>
    </citation>
    <scope>NUCLEOTIDE SEQUENCE [LARGE SCALE GENOMIC DNA]</scope>
    <source>
        <strain evidence="2 3">AM31D</strain>
    </source>
</reference>
<dbReference type="InterPro" id="IPR002798">
    <property type="entry name" value="SpoIIM-like"/>
</dbReference>
<dbReference type="PANTHER" id="PTHR35337">
    <property type="entry name" value="SLR1478 PROTEIN"/>
    <property type="match status" value="1"/>
</dbReference>
<gene>
    <name evidence="2" type="ORF">BkAM31D_22405</name>
</gene>